<protein>
    <submittedName>
        <fullName evidence="2">Uncharacterized protein</fullName>
    </submittedName>
</protein>
<gene>
    <name evidence="2" type="ORF">AVDCRST_MAG88-1561</name>
</gene>
<dbReference type="EMBL" id="CADCWM010000468">
    <property type="protein sequence ID" value="CAA9561756.1"/>
    <property type="molecule type" value="Genomic_DNA"/>
</dbReference>
<feature type="compositionally biased region" description="Basic and acidic residues" evidence="1">
    <location>
        <begin position="24"/>
        <end position="38"/>
    </location>
</feature>
<evidence type="ECO:0000256" key="1">
    <source>
        <dbReference type="SAM" id="MobiDB-lite"/>
    </source>
</evidence>
<feature type="region of interest" description="Disordered" evidence="1">
    <location>
        <begin position="1"/>
        <end position="38"/>
    </location>
</feature>
<accession>A0A6J4UY56</accession>
<dbReference type="AlphaFoldDB" id="A0A6J4UY56"/>
<feature type="non-terminal residue" evidence="2">
    <location>
        <position position="38"/>
    </location>
</feature>
<reference evidence="2" key="1">
    <citation type="submission" date="2020-02" db="EMBL/GenBank/DDBJ databases">
        <authorList>
            <person name="Meier V. D."/>
        </authorList>
    </citation>
    <scope>NUCLEOTIDE SEQUENCE</scope>
    <source>
        <strain evidence="2">AVDCRST_MAG88</strain>
    </source>
</reference>
<organism evidence="2">
    <name type="scientific">uncultured Thermomicrobiales bacterium</name>
    <dbReference type="NCBI Taxonomy" id="1645740"/>
    <lineage>
        <taxon>Bacteria</taxon>
        <taxon>Pseudomonadati</taxon>
        <taxon>Thermomicrobiota</taxon>
        <taxon>Thermomicrobia</taxon>
        <taxon>Thermomicrobiales</taxon>
        <taxon>environmental samples</taxon>
    </lineage>
</organism>
<feature type="non-terminal residue" evidence="2">
    <location>
        <position position="1"/>
    </location>
</feature>
<proteinExistence type="predicted"/>
<name>A0A6J4UY56_9BACT</name>
<evidence type="ECO:0000313" key="2">
    <source>
        <dbReference type="EMBL" id="CAA9561756.1"/>
    </source>
</evidence>
<sequence length="38" mass="4202">VPSLGRQFGAGRGRRAATATRDCSACDHRGRQEHHQRV</sequence>